<evidence type="ECO:0000259" key="15">
    <source>
        <dbReference type="PROSITE" id="PS51918"/>
    </source>
</evidence>
<evidence type="ECO:0000256" key="11">
    <source>
        <dbReference type="ARBA" id="ARBA00023014"/>
    </source>
</evidence>
<dbReference type="RefSeq" id="WP_076712066.1">
    <property type="nucleotide sequence ID" value="NZ_MOEN01000001.1"/>
</dbReference>
<dbReference type="PIRSF" id="PIRSF001619">
    <property type="entry name" value="Biotin_synth"/>
    <property type="match status" value="1"/>
</dbReference>
<dbReference type="GO" id="GO:0004076">
    <property type="term" value="F:biotin synthase activity"/>
    <property type="evidence" value="ECO:0007669"/>
    <property type="project" value="UniProtKB-UniRule"/>
</dbReference>
<comment type="cofactor">
    <cofactor evidence="13">
        <name>[2Fe-2S] cluster</name>
        <dbReference type="ChEBI" id="CHEBI:190135"/>
    </cofactor>
    <text evidence="13">Binds 1 [2Fe-2S] cluster. The cluster is coordinated with 3 cysteines and 1 arginine.</text>
</comment>
<organism evidence="16 17">
    <name type="scientific">Desulfurobacterium indicum</name>
    <dbReference type="NCBI Taxonomy" id="1914305"/>
    <lineage>
        <taxon>Bacteria</taxon>
        <taxon>Pseudomonadati</taxon>
        <taxon>Aquificota</taxon>
        <taxon>Aquificia</taxon>
        <taxon>Desulfurobacteriales</taxon>
        <taxon>Desulfurobacteriaceae</taxon>
        <taxon>Desulfurobacterium</taxon>
    </lineage>
</organism>
<dbReference type="OrthoDB" id="9786826at2"/>
<dbReference type="InterPro" id="IPR006638">
    <property type="entry name" value="Elp3/MiaA/NifB-like_rSAM"/>
</dbReference>
<feature type="domain" description="Radical SAM core" evidence="15">
    <location>
        <begin position="30"/>
        <end position="260"/>
    </location>
</feature>
<dbReference type="UniPathway" id="UPA00078">
    <property type="reaction ID" value="UER00162"/>
</dbReference>
<feature type="binding site" evidence="13 14">
    <location>
        <position position="48"/>
    </location>
    <ligand>
        <name>[4Fe-4S] cluster</name>
        <dbReference type="ChEBI" id="CHEBI:49883"/>
        <note>4Fe-4S-S-AdoMet</note>
    </ligand>
</feature>
<feature type="binding site" evidence="13 14">
    <location>
        <position position="55"/>
    </location>
    <ligand>
        <name>[4Fe-4S] cluster</name>
        <dbReference type="ChEBI" id="CHEBI:49883"/>
        <note>4Fe-4S-S-AdoMet</note>
    </ligand>
</feature>
<evidence type="ECO:0000256" key="12">
    <source>
        <dbReference type="ARBA" id="ARBA00051157"/>
    </source>
</evidence>
<dbReference type="InterPro" id="IPR013785">
    <property type="entry name" value="Aldolase_TIM"/>
</dbReference>
<dbReference type="SFLD" id="SFLDG01060">
    <property type="entry name" value="BATS_domain_containing"/>
    <property type="match status" value="1"/>
</dbReference>
<dbReference type="STRING" id="1914305.BLW93_00050"/>
<comment type="cofactor">
    <cofactor evidence="13 14">
        <name>[4Fe-4S] cluster</name>
        <dbReference type="ChEBI" id="CHEBI:49883"/>
    </cofactor>
    <text evidence="13 14">Binds 1 [4Fe-4S] cluster. The cluster is coordinated with 3 cysteines and an exchangeable S-adenosyl-L-methionine.</text>
</comment>
<comment type="catalytic activity">
    <reaction evidence="12 13">
        <text>(4R,5S)-dethiobiotin + (sulfur carrier)-SH + 2 reduced [2Fe-2S]-[ferredoxin] + 2 S-adenosyl-L-methionine = (sulfur carrier)-H + biotin + 2 5'-deoxyadenosine + 2 L-methionine + 2 oxidized [2Fe-2S]-[ferredoxin]</text>
        <dbReference type="Rhea" id="RHEA:22060"/>
        <dbReference type="Rhea" id="RHEA-COMP:10000"/>
        <dbReference type="Rhea" id="RHEA-COMP:10001"/>
        <dbReference type="Rhea" id="RHEA-COMP:14737"/>
        <dbReference type="Rhea" id="RHEA-COMP:14739"/>
        <dbReference type="ChEBI" id="CHEBI:17319"/>
        <dbReference type="ChEBI" id="CHEBI:29917"/>
        <dbReference type="ChEBI" id="CHEBI:33737"/>
        <dbReference type="ChEBI" id="CHEBI:33738"/>
        <dbReference type="ChEBI" id="CHEBI:57586"/>
        <dbReference type="ChEBI" id="CHEBI:57844"/>
        <dbReference type="ChEBI" id="CHEBI:59789"/>
        <dbReference type="ChEBI" id="CHEBI:64428"/>
        <dbReference type="ChEBI" id="CHEBI:149473"/>
        <dbReference type="EC" id="2.8.1.6"/>
    </reaction>
</comment>
<dbReference type="SFLD" id="SFLDG01278">
    <property type="entry name" value="biotin_synthase_like"/>
    <property type="match status" value="1"/>
</dbReference>
<dbReference type="SMART" id="SM00876">
    <property type="entry name" value="BATS"/>
    <property type="match status" value="1"/>
</dbReference>
<dbReference type="InterPro" id="IPR002684">
    <property type="entry name" value="Biotin_synth/BioAB"/>
</dbReference>
<evidence type="ECO:0000256" key="2">
    <source>
        <dbReference type="ARBA" id="ARBA00010765"/>
    </source>
</evidence>
<protein>
    <recommendedName>
        <fullName evidence="3 13">Biotin synthase</fullName>
        <ecNumber evidence="3 13">2.8.1.6</ecNumber>
    </recommendedName>
</protein>
<keyword evidence="4 13" id="KW-0004">4Fe-4S</keyword>
<comment type="function">
    <text evidence="13">Catalyzes the conversion of dethiobiotin (DTB) to biotin by the insertion of a sulfur atom into dethiobiotin via a radical-based mechanism.</text>
</comment>
<evidence type="ECO:0000256" key="6">
    <source>
        <dbReference type="ARBA" id="ARBA00022691"/>
    </source>
</evidence>
<dbReference type="CDD" id="cd01335">
    <property type="entry name" value="Radical_SAM"/>
    <property type="match status" value="1"/>
</dbReference>
<keyword evidence="5 13" id="KW-0808">Transferase</keyword>
<evidence type="ECO:0000313" key="16">
    <source>
        <dbReference type="EMBL" id="OMH41316.1"/>
    </source>
</evidence>
<sequence>MKLEINDILTTKPEEILFLFSNVLKFKLSFSGRFIETCAILNAKSGRCPSDCKFCAQSEKSKANIKVYPLLSEEELYNSAISMFSKGVDRFSFVCSGIRPTVSEIKRIGKVAERIKADYPKAKLCASLGQLDGDSLSYLKKSGIDRYHHNLETSKEFYPYVSSVQRWEDRYRTIARAKELGFSVCSGGIFGLGESVEDIVSFLTSLKELAVDSIPLNFLYPIKGTKFEYNNFLTPLKVLRIIFAARVFFPDTFIRICGGREYNLEQLQPFAVAVVDGLMVGNYLTTRGRSLKDDMELINNLGLKCSLKI</sequence>
<comment type="cofactor">
    <cofactor evidence="14">
        <name>[2Fe-2S] cluster</name>
        <dbReference type="ChEBI" id="CHEBI:190135"/>
    </cofactor>
    <text evidence="14">Binds 1 [2Fe-2S] cluster. The cluster is coordinated with 3 cysteines and 1 arginine.</text>
</comment>
<dbReference type="GO" id="GO:0051537">
    <property type="term" value="F:2 iron, 2 sulfur cluster binding"/>
    <property type="evidence" value="ECO:0007669"/>
    <property type="project" value="UniProtKB-KW"/>
</dbReference>
<dbReference type="InterPro" id="IPR007197">
    <property type="entry name" value="rSAM"/>
</dbReference>
<dbReference type="GO" id="GO:0051539">
    <property type="term" value="F:4 iron, 4 sulfur cluster binding"/>
    <property type="evidence" value="ECO:0007669"/>
    <property type="project" value="UniProtKB-KW"/>
</dbReference>
<keyword evidence="10 13" id="KW-0408">Iron</keyword>
<dbReference type="GO" id="GO:0005506">
    <property type="term" value="F:iron ion binding"/>
    <property type="evidence" value="ECO:0007669"/>
    <property type="project" value="UniProtKB-UniRule"/>
</dbReference>
<dbReference type="Gene3D" id="3.20.20.70">
    <property type="entry name" value="Aldolase class I"/>
    <property type="match status" value="1"/>
</dbReference>
<dbReference type="GO" id="GO:0009102">
    <property type="term" value="P:biotin biosynthetic process"/>
    <property type="evidence" value="ECO:0007669"/>
    <property type="project" value="UniProtKB-UniRule"/>
</dbReference>
<dbReference type="InterPro" id="IPR010722">
    <property type="entry name" value="BATS_dom"/>
</dbReference>
<keyword evidence="9 13" id="KW-0093">Biotin biosynthesis</keyword>
<dbReference type="PROSITE" id="PS51918">
    <property type="entry name" value="RADICAL_SAM"/>
    <property type="match status" value="1"/>
</dbReference>
<dbReference type="SMART" id="SM00729">
    <property type="entry name" value="Elp3"/>
    <property type="match status" value="1"/>
</dbReference>
<evidence type="ECO:0000256" key="14">
    <source>
        <dbReference type="PIRSR" id="PIRSR001619-1"/>
    </source>
</evidence>
<evidence type="ECO:0000256" key="4">
    <source>
        <dbReference type="ARBA" id="ARBA00022485"/>
    </source>
</evidence>
<dbReference type="Pfam" id="PF06968">
    <property type="entry name" value="BATS"/>
    <property type="match status" value="1"/>
</dbReference>
<comment type="subunit">
    <text evidence="13">Homodimer.</text>
</comment>
<feature type="binding site" evidence="13 14">
    <location>
        <position position="125"/>
    </location>
    <ligand>
        <name>[2Fe-2S] cluster</name>
        <dbReference type="ChEBI" id="CHEBI:190135"/>
    </ligand>
</feature>
<keyword evidence="7 13" id="KW-0001">2Fe-2S</keyword>
<evidence type="ECO:0000256" key="10">
    <source>
        <dbReference type="ARBA" id="ARBA00023004"/>
    </source>
</evidence>
<dbReference type="PANTHER" id="PTHR22976">
    <property type="entry name" value="BIOTIN SYNTHASE"/>
    <property type="match status" value="1"/>
</dbReference>
<dbReference type="HAMAP" id="MF_01694">
    <property type="entry name" value="BioB"/>
    <property type="match status" value="1"/>
</dbReference>
<keyword evidence="8 13" id="KW-0479">Metal-binding</keyword>
<dbReference type="EC" id="2.8.1.6" evidence="3 13"/>
<comment type="pathway">
    <text evidence="1 13">Cofactor biosynthesis; biotin biosynthesis; biotin from 7,8-diaminononanoate: step 2/2.</text>
</comment>
<evidence type="ECO:0000256" key="9">
    <source>
        <dbReference type="ARBA" id="ARBA00022756"/>
    </source>
</evidence>
<dbReference type="PANTHER" id="PTHR22976:SF2">
    <property type="entry name" value="BIOTIN SYNTHASE, MITOCHONDRIAL"/>
    <property type="match status" value="1"/>
</dbReference>
<keyword evidence="11 13" id="KW-0411">Iron-sulfur</keyword>
<proteinExistence type="inferred from homology"/>
<dbReference type="NCBIfam" id="TIGR00433">
    <property type="entry name" value="bioB"/>
    <property type="match status" value="1"/>
</dbReference>
<keyword evidence="6 13" id="KW-0949">S-adenosyl-L-methionine</keyword>
<comment type="caution">
    <text evidence="16">The sequence shown here is derived from an EMBL/GenBank/DDBJ whole genome shotgun (WGS) entry which is preliminary data.</text>
</comment>
<feature type="binding site" evidence="13 14">
    <location>
        <position position="52"/>
    </location>
    <ligand>
        <name>[4Fe-4S] cluster</name>
        <dbReference type="ChEBI" id="CHEBI:49883"/>
        <note>4Fe-4S-S-AdoMet</note>
    </ligand>
</feature>
<evidence type="ECO:0000256" key="5">
    <source>
        <dbReference type="ARBA" id="ARBA00022679"/>
    </source>
</evidence>
<gene>
    <name evidence="13" type="primary">bioB</name>
    <name evidence="16" type="ORF">BLW93_00050</name>
</gene>
<accession>A0A1R1MNG0</accession>
<dbReference type="InterPro" id="IPR058240">
    <property type="entry name" value="rSAM_sf"/>
</dbReference>
<dbReference type="Pfam" id="PF04055">
    <property type="entry name" value="Radical_SAM"/>
    <property type="match status" value="1"/>
</dbReference>
<evidence type="ECO:0000256" key="8">
    <source>
        <dbReference type="ARBA" id="ARBA00022723"/>
    </source>
</evidence>
<keyword evidence="17" id="KW-1185">Reference proteome</keyword>
<comment type="similarity">
    <text evidence="2 13">Belongs to the radical SAM superfamily. Biotin synthase family.</text>
</comment>
<evidence type="ECO:0000313" key="17">
    <source>
        <dbReference type="Proteomes" id="UP000187408"/>
    </source>
</evidence>
<evidence type="ECO:0000256" key="13">
    <source>
        <dbReference type="HAMAP-Rule" id="MF_01694"/>
    </source>
</evidence>
<reference evidence="16 17" key="1">
    <citation type="submission" date="2016-10" db="EMBL/GenBank/DDBJ databases">
        <title>Genome sequence of a sulfur-reducing bacterium Desulfurobacterium indicum K6013.</title>
        <authorList>
            <person name="Cao J."/>
            <person name="Shao Z."/>
            <person name="Alain K."/>
            <person name="Jebbar M."/>
        </authorList>
    </citation>
    <scope>NUCLEOTIDE SEQUENCE [LARGE SCALE GENOMIC DNA]</scope>
    <source>
        <strain evidence="16 17">K6013</strain>
    </source>
</reference>
<dbReference type="EMBL" id="MOEN01000001">
    <property type="protein sequence ID" value="OMH41316.1"/>
    <property type="molecule type" value="Genomic_DNA"/>
</dbReference>
<evidence type="ECO:0000256" key="3">
    <source>
        <dbReference type="ARBA" id="ARBA00012236"/>
    </source>
</evidence>
<evidence type="ECO:0000256" key="7">
    <source>
        <dbReference type="ARBA" id="ARBA00022714"/>
    </source>
</evidence>
<dbReference type="SFLD" id="SFLDS00029">
    <property type="entry name" value="Radical_SAM"/>
    <property type="match status" value="1"/>
</dbReference>
<evidence type="ECO:0000256" key="1">
    <source>
        <dbReference type="ARBA" id="ARBA00004942"/>
    </source>
</evidence>
<feature type="binding site" evidence="13 14">
    <location>
        <position position="255"/>
    </location>
    <ligand>
        <name>[2Fe-2S] cluster</name>
        <dbReference type="ChEBI" id="CHEBI:190135"/>
    </ligand>
</feature>
<name>A0A1R1MNG0_9BACT</name>
<dbReference type="SUPFAM" id="SSF102114">
    <property type="entry name" value="Radical SAM enzymes"/>
    <property type="match status" value="1"/>
</dbReference>
<dbReference type="AlphaFoldDB" id="A0A1R1MNG0"/>
<dbReference type="InterPro" id="IPR024177">
    <property type="entry name" value="Biotin_synthase"/>
</dbReference>
<feature type="binding site" evidence="13 14">
    <location>
        <position position="92"/>
    </location>
    <ligand>
        <name>[2Fe-2S] cluster</name>
        <dbReference type="ChEBI" id="CHEBI:190135"/>
    </ligand>
</feature>
<dbReference type="Proteomes" id="UP000187408">
    <property type="component" value="Unassembled WGS sequence"/>
</dbReference>
<feature type="binding site" evidence="13 14">
    <location>
        <position position="185"/>
    </location>
    <ligand>
        <name>[2Fe-2S] cluster</name>
        <dbReference type="ChEBI" id="CHEBI:190135"/>
    </ligand>
</feature>